<name>A0ABT7YC47_9BACT</name>
<dbReference type="SUPFAM" id="SSF53649">
    <property type="entry name" value="Alkaline phosphatase-like"/>
    <property type="match status" value="1"/>
</dbReference>
<dbReference type="PANTHER" id="PTHR42693">
    <property type="entry name" value="ARYLSULFATASE FAMILY MEMBER"/>
    <property type="match status" value="1"/>
</dbReference>
<keyword evidence="4" id="KW-0106">Calcium</keyword>
<comment type="similarity">
    <text evidence="1">Belongs to the sulfatase family.</text>
</comment>
<organism evidence="6 7">
    <name type="scientific">Algoriphagus sediminis</name>
    <dbReference type="NCBI Taxonomy" id="3057113"/>
    <lineage>
        <taxon>Bacteria</taxon>
        <taxon>Pseudomonadati</taxon>
        <taxon>Bacteroidota</taxon>
        <taxon>Cytophagia</taxon>
        <taxon>Cytophagales</taxon>
        <taxon>Cyclobacteriaceae</taxon>
        <taxon>Algoriphagus</taxon>
    </lineage>
</organism>
<dbReference type="RefSeq" id="WP_289999630.1">
    <property type="nucleotide sequence ID" value="NZ_JAUEPH010000003.1"/>
</dbReference>
<dbReference type="EMBL" id="JAUEPH010000003">
    <property type="protein sequence ID" value="MDN3204076.1"/>
    <property type="molecule type" value="Genomic_DNA"/>
</dbReference>
<dbReference type="Gene3D" id="3.40.720.10">
    <property type="entry name" value="Alkaline Phosphatase, subunit A"/>
    <property type="match status" value="1"/>
</dbReference>
<dbReference type="Gene3D" id="3.30.1120.10">
    <property type="match status" value="1"/>
</dbReference>
<evidence type="ECO:0000256" key="3">
    <source>
        <dbReference type="ARBA" id="ARBA00022801"/>
    </source>
</evidence>
<dbReference type="InterPro" id="IPR017850">
    <property type="entry name" value="Alkaline_phosphatase_core_sf"/>
</dbReference>
<keyword evidence="3" id="KW-0378">Hydrolase</keyword>
<reference evidence="6" key="1">
    <citation type="submission" date="2023-06" db="EMBL/GenBank/DDBJ databases">
        <title>Robiginitalea aurantiacus sp. nov. and Algoriphagus sediminis sp. nov., isolated from coastal sediment.</title>
        <authorList>
            <person name="Zhou Z.Y."/>
            <person name="An J."/>
            <person name="Jia Y.W."/>
            <person name="Du Z.J."/>
        </authorList>
    </citation>
    <scope>NUCLEOTIDE SEQUENCE</scope>
    <source>
        <strain evidence="6">C2-7</strain>
    </source>
</reference>
<proteinExistence type="inferred from homology"/>
<feature type="domain" description="Sulfatase N-terminal" evidence="5">
    <location>
        <begin position="31"/>
        <end position="403"/>
    </location>
</feature>
<keyword evidence="2" id="KW-0479">Metal-binding</keyword>
<evidence type="ECO:0000313" key="6">
    <source>
        <dbReference type="EMBL" id="MDN3204076.1"/>
    </source>
</evidence>
<evidence type="ECO:0000259" key="5">
    <source>
        <dbReference type="Pfam" id="PF00884"/>
    </source>
</evidence>
<dbReference type="Proteomes" id="UP001171916">
    <property type="component" value="Unassembled WGS sequence"/>
</dbReference>
<dbReference type="PROSITE" id="PS51257">
    <property type="entry name" value="PROKAR_LIPOPROTEIN"/>
    <property type="match status" value="1"/>
</dbReference>
<dbReference type="PANTHER" id="PTHR42693:SF53">
    <property type="entry name" value="ENDO-4-O-SULFATASE"/>
    <property type="match status" value="1"/>
</dbReference>
<dbReference type="Pfam" id="PF00884">
    <property type="entry name" value="Sulfatase"/>
    <property type="match status" value="1"/>
</dbReference>
<comment type="caution">
    <text evidence="6">The sequence shown here is derived from an EMBL/GenBank/DDBJ whole genome shotgun (WGS) entry which is preliminary data.</text>
</comment>
<evidence type="ECO:0000256" key="4">
    <source>
        <dbReference type="ARBA" id="ARBA00022837"/>
    </source>
</evidence>
<evidence type="ECO:0000313" key="7">
    <source>
        <dbReference type="Proteomes" id="UP001171916"/>
    </source>
</evidence>
<evidence type="ECO:0000256" key="2">
    <source>
        <dbReference type="ARBA" id="ARBA00022723"/>
    </source>
</evidence>
<sequence length="520" mass="58380">MKVTRSLFGLFCISILFGCSQPNDQPTESRPNIVYILADDLGYGEVGYQGQSKIKTPNIDALAASGMIFTNHYTGAPVCAPARSIFLTGMHGGHTYIRGNDEWGHRGEVWNYAKAAEDPNLEGQRPLPEKTLTIAKILQGEGYATGLVGKWGLGAPLSEGIPNNLGFDYFYGYNCQRQAHNLYPPHMWENETKVPLNNEVIVPGTKLDSLADPNDPESYAKYTQSDYAPDMMHAKALGFIEENKDKPFFLYYASPLPHLPIQAPEELVEEYREEFGEEEYYDGNMGYFPNRYPRATYAAMISRLDQHVGEVRKKLEDLGLLENTLIIFTSDNGPTFTGGVDFDYFESSAPFTNGRGRTKGSVYEGGVRVPMVASWPGTIEEGSSSDHISIFYDMMPTFCELIDVEVPEQTDGKSILPTLLGKEQDTHEYLYWEYPEYGGQQAIRMGKWKAVRQNIKSDGNLNIELYDLSTDILERNDLASENPDIVAKMEEIFIKEHIESPIDRFKMEALGDKLSGEQSN</sequence>
<evidence type="ECO:0000256" key="1">
    <source>
        <dbReference type="ARBA" id="ARBA00008779"/>
    </source>
</evidence>
<gene>
    <name evidence="6" type="ORF">QVH07_07940</name>
</gene>
<accession>A0ABT7YC47</accession>
<protein>
    <submittedName>
        <fullName evidence="6">Arylsulfatase</fullName>
    </submittedName>
</protein>
<dbReference type="CDD" id="cd16145">
    <property type="entry name" value="ARS_like"/>
    <property type="match status" value="1"/>
</dbReference>
<dbReference type="InterPro" id="IPR000917">
    <property type="entry name" value="Sulfatase_N"/>
</dbReference>
<keyword evidence="7" id="KW-1185">Reference proteome</keyword>
<dbReference type="InterPro" id="IPR024607">
    <property type="entry name" value="Sulfatase_CS"/>
</dbReference>
<dbReference type="PROSITE" id="PS00523">
    <property type="entry name" value="SULFATASE_1"/>
    <property type="match status" value="1"/>
</dbReference>
<dbReference type="InterPro" id="IPR050738">
    <property type="entry name" value="Sulfatase"/>
</dbReference>